<dbReference type="OrthoDB" id="5242307at2"/>
<evidence type="ECO:0000313" key="1">
    <source>
        <dbReference type="EMBL" id="BBX73179.1"/>
    </source>
</evidence>
<reference evidence="1 2" key="1">
    <citation type="journal article" date="2019" name="Emerg. Microbes Infect.">
        <title>Comprehensive subspecies identification of 175 nontuberculous mycobacteria species based on 7547 genomic profiles.</title>
        <authorList>
            <person name="Matsumoto Y."/>
            <person name="Kinjo T."/>
            <person name="Motooka D."/>
            <person name="Nabeya D."/>
            <person name="Jung N."/>
            <person name="Uechi K."/>
            <person name="Horii T."/>
            <person name="Iida T."/>
            <person name="Fujita J."/>
            <person name="Nakamura S."/>
        </authorList>
    </citation>
    <scope>NUCLEOTIDE SEQUENCE [LARGE SCALE GENOMIC DNA]</scope>
    <source>
        <strain evidence="1 2">JCM 14233</strain>
    </source>
</reference>
<accession>A0A7I7MPE9</accession>
<sequence>MLLAGVFLIELIAGVSVPVPPAGPAVAPAHGGAVAPLVVGGRTVRLLGLGGPLTDGLLARVAADIGVAIDEVAAFWGDDWSHDISVAAVASDDQFRVAAGGDPASQWADIAAVTVVDRVDPDRRLVVNQRIVLAPGAAAMSAGALRIVLTHELFHYAARADTALDAPRWLTEGVADFVARPHTEVPTETVAEPVSLPSDDDLDTPGPQRWLAYDRAWLFARFVADTYGIATLRRLYLASCGIGHPDLPTALRGVLGADPADLLARWQRWLTR</sequence>
<keyword evidence="2" id="KW-1185">Reference proteome</keyword>
<name>A0A7I7MPE9_9MYCO</name>
<dbReference type="RefSeq" id="WP_083046861.1">
    <property type="nucleotide sequence ID" value="NZ_AP022575.1"/>
</dbReference>
<protein>
    <submittedName>
        <fullName evidence="1">Uncharacterized protein</fullName>
    </submittedName>
</protein>
<evidence type="ECO:0000313" key="2">
    <source>
        <dbReference type="Proteomes" id="UP000467236"/>
    </source>
</evidence>
<dbReference type="Proteomes" id="UP000467236">
    <property type="component" value="Chromosome"/>
</dbReference>
<gene>
    <name evidence="1" type="ORF">MSHI_10850</name>
</gene>
<proteinExistence type="predicted"/>
<organism evidence="1 2">
    <name type="scientific">Mycobacterium shinjukuense</name>
    <dbReference type="NCBI Taxonomy" id="398694"/>
    <lineage>
        <taxon>Bacteria</taxon>
        <taxon>Bacillati</taxon>
        <taxon>Actinomycetota</taxon>
        <taxon>Actinomycetes</taxon>
        <taxon>Mycobacteriales</taxon>
        <taxon>Mycobacteriaceae</taxon>
        <taxon>Mycobacterium</taxon>
    </lineage>
</organism>
<dbReference type="AlphaFoldDB" id="A0A7I7MPE9"/>
<dbReference type="KEGG" id="mshj:MSHI_10850"/>
<dbReference type="EMBL" id="AP022575">
    <property type="protein sequence ID" value="BBX73179.1"/>
    <property type="molecule type" value="Genomic_DNA"/>
</dbReference>